<sequence length="85" mass="8098">MSRGYVSGVIWGSLVGAVGLAVASQLAPPPARAPSVAVSGGDIGLPGAGPATFDDAAAPGAAPRPSGRRGRAAPEAAMPEVGEPP</sequence>
<dbReference type="EMBL" id="SWAU01000331">
    <property type="protein sequence ID" value="TKA94543.1"/>
    <property type="molecule type" value="Genomic_DNA"/>
</dbReference>
<reference evidence="2 3" key="1">
    <citation type="submission" date="2019-04" db="EMBL/GenBank/DDBJ databases">
        <title>Crypto-aerobic microbial life in anoxic (sulfidic) marine sediments.</title>
        <authorList>
            <person name="Bhattacharya S."/>
            <person name="Roy C."/>
            <person name="Mondal N."/>
            <person name="Sarkar J."/>
            <person name="Mandal S."/>
            <person name="Rameez M.J."/>
            <person name="Ghosh W."/>
        </authorList>
    </citation>
    <scope>NUCLEOTIDE SEQUENCE [LARGE SCALE GENOMIC DNA]</scope>
    <source>
        <strain evidence="2 3">SBBC</strain>
    </source>
</reference>
<feature type="region of interest" description="Disordered" evidence="1">
    <location>
        <begin position="43"/>
        <end position="85"/>
    </location>
</feature>
<dbReference type="AlphaFoldDB" id="A0A4U0YZH3"/>
<feature type="compositionally biased region" description="Low complexity" evidence="1">
    <location>
        <begin position="48"/>
        <end position="65"/>
    </location>
</feature>
<name>A0A4U0YZH3_9RHOB</name>
<comment type="caution">
    <text evidence="2">The sequence shown here is derived from an EMBL/GenBank/DDBJ whole genome shotgun (WGS) entry which is preliminary data.</text>
</comment>
<evidence type="ECO:0000313" key="3">
    <source>
        <dbReference type="Proteomes" id="UP000306340"/>
    </source>
</evidence>
<evidence type="ECO:0000256" key="1">
    <source>
        <dbReference type="SAM" id="MobiDB-lite"/>
    </source>
</evidence>
<proteinExistence type="predicted"/>
<protein>
    <submittedName>
        <fullName evidence="2">Uncharacterized protein</fullName>
    </submittedName>
</protein>
<dbReference type="Proteomes" id="UP000306340">
    <property type="component" value="Unassembled WGS sequence"/>
</dbReference>
<accession>A0A4U0YZH3</accession>
<gene>
    <name evidence="2" type="ORF">FAZ78_21785</name>
</gene>
<feature type="non-terminal residue" evidence="2">
    <location>
        <position position="85"/>
    </location>
</feature>
<organism evidence="2 3">
    <name type="scientific">Cereibacter changlensis</name>
    <dbReference type="NCBI Taxonomy" id="402884"/>
    <lineage>
        <taxon>Bacteria</taxon>
        <taxon>Pseudomonadati</taxon>
        <taxon>Pseudomonadota</taxon>
        <taxon>Alphaproteobacteria</taxon>
        <taxon>Rhodobacterales</taxon>
        <taxon>Paracoccaceae</taxon>
        <taxon>Cereibacter</taxon>
    </lineage>
</organism>
<evidence type="ECO:0000313" key="2">
    <source>
        <dbReference type="EMBL" id="TKA94543.1"/>
    </source>
</evidence>